<accession>A0A1M6N3A2</accession>
<sequence>MKLIISFSGRENGNCKALAEYISKTNDKIIDFKSLDIHGCSNCEYECFTNKCKYRDDDIYSLYNGMVNYDKVILIVPIYCGNPSSLYYIFNERSQNYFMHNEEKYNDIVNRLFFIGVYGSCEEAPDFLDVFEKWFDCADSKKHILGIERHKYNEKINDCIVDATGVKEIVDEFLK</sequence>
<dbReference type="InterPro" id="IPR005025">
    <property type="entry name" value="FMN_Rdtase-like_dom"/>
</dbReference>
<dbReference type="PANTHER" id="PTHR43278:SF4">
    <property type="entry name" value="NAD(P)H-DEPENDENT FMN-CONTAINING OXIDOREDUCTASE YWQN-RELATED"/>
    <property type="match status" value="1"/>
</dbReference>
<evidence type="ECO:0000313" key="4">
    <source>
        <dbReference type="EMBL" id="SHJ90152.1"/>
    </source>
</evidence>
<dbReference type="Pfam" id="PF03358">
    <property type="entry name" value="FMN_red"/>
    <property type="match status" value="1"/>
</dbReference>
<dbReference type="Gene3D" id="3.40.50.360">
    <property type="match status" value="1"/>
</dbReference>
<feature type="domain" description="NADPH-dependent FMN reductase-like" evidence="3">
    <location>
        <begin position="3"/>
        <end position="86"/>
    </location>
</feature>
<dbReference type="OrthoDB" id="6398207at2"/>
<proteinExistence type="predicted"/>
<name>A0A1M6N3A2_9CLOT</name>
<dbReference type="Proteomes" id="UP000183952">
    <property type="component" value="Unassembled WGS sequence"/>
</dbReference>
<evidence type="ECO:0000256" key="2">
    <source>
        <dbReference type="ARBA" id="ARBA00022643"/>
    </source>
</evidence>
<reference evidence="4 5" key="1">
    <citation type="submission" date="2016-11" db="EMBL/GenBank/DDBJ databases">
        <authorList>
            <person name="Jaros S."/>
            <person name="Januszkiewicz K."/>
            <person name="Wedrychowicz H."/>
        </authorList>
    </citation>
    <scope>NUCLEOTIDE SEQUENCE [LARGE SCALE GENOMIC DNA]</scope>
    <source>
        <strain evidence="4 5">DSM 3090</strain>
    </source>
</reference>
<dbReference type="InterPro" id="IPR029039">
    <property type="entry name" value="Flavoprotein-like_sf"/>
</dbReference>
<evidence type="ECO:0000256" key="1">
    <source>
        <dbReference type="ARBA" id="ARBA00022630"/>
    </source>
</evidence>
<gene>
    <name evidence="4" type="ORF">SAMN02745248_01248</name>
</gene>
<evidence type="ECO:0000259" key="3">
    <source>
        <dbReference type="Pfam" id="PF03358"/>
    </source>
</evidence>
<dbReference type="RefSeq" id="WP_072903264.1">
    <property type="nucleotide sequence ID" value="NZ_FRAD01000009.1"/>
</dbReference>
<dbReference type="SUPFAM" id="SSF52218">
    <property type="entry name" value="Flavoproteins"/>
    <property type="match status" value="1"/>
</dbReference>
<dbReference type="AlphaFoldDB" id="A0A1M6N3A2"/>
<dbReference type="EMBL" id="FRAD01000009">
    <property type="protein sequence ID" value="SHJ90152.1"/>
    <property type="molecule type" value="Genomic_DNA"/>
</dbReference>
<evidence type="ECO:0000313" key="5">
    <source>
        <dbReference type="Proteomes" id="UP000183952"/>
    </source>
</evidence>
<organism evidence="4 5">
    <name type="scientific">Hathewaya proteolytica DSM 3090</name>
    <dbReference type="NCBI Taxonomy" id="1121331"/>
    <lineage>
        <taxon>Bacteria</taxon>
        <taxon>Bacillati</taxon>
        <taxon>Bacillota</taxon>
        <taxon>Clostridia</taxon>
        <taxon>Eubacteriales</taxon>
        <taxon>Clostridiaceae</taxon>
        <taxon>Hathewaya</taxon>
    </lineage>
</organism>
<dbReference type="InterPro" id="IPR051796">
    <property type="entry name" value="ISF_SsuE-like"/>
</dbReference>
<dbReference type="GO" id="GO:0016491">
    <property type="term" value="F:oxidoreductase activity"/>
    <property type="evidence" value="ECO:0007669"/>
    <property type="project" value="InterPro"/>
</dbReference>
<keyword evidence="5" id="KW-1185">Reference proteome</keyword>
<dbReference type="STRING" id="1121331.SAMN02745248_01248"/>
<keyword evidence="1" id="KW-0285">Flavoprotein</keyword>
<dbReference type="PANTHER" id="PTHR43278">
    <property type="entry name" value="NAD(P)H-DEPENDENT FMN-CONTAINING OXIDOREDUCTASE YWQN-RELATED"/>
    <property type="match status" value="1"/>
</dbReference>
<protein>
    <submittedName>
        <fullName evidence="4">NADPH-dependent FMN reductase</fullName>
    </submittedName>
</protein>
<keyword evidence="2" id="KW-0288">FMN</keyword>